<sequence>MPDLPHILVAEDEALAAMALEDFLSYKGFRVTVAYDGQEAMERLLQDRADALVTDLRMPRKDGQTLIREVRALDTRLPVVVMTGYLTPETGDNDLMQDRWKPLEVLRKPVSPVVILNTLQRMLGLPLTT</sequence>
<dbReference type="SUPFAM" id="SSF52172">
    <property type="entry name" value="CheY-like"/>
    <property type="match status" value="1"/>
</dbReference>
<dbReference type="Pfam" id="PF00072">
    <property type="entry name" value="Response_reg"/>
    <property type="match status" value="1"/>
</dbReference>
<feature type="domain" description="Response regulatory" evidence="3">
    <location>
        <begin position="6"/>
        <end position="123"/>
    </location>
</feature>
<evidence type="ECO:0000256" key="1">
    <source>
        <dbReference type="ARBA" id="ARBA00022553"/>
    </source>
</evidence>
<keyword evidence="1 2" id="KW-0597">Phosphoprotein</keyword>
<dbReference type="PANTHER" id="PTHR44591:SF21">
    <property type="entry name" value="TWO-COMPONENT RESPONSE REGULATOR"/>
    <property type="match status" value="1"/>
</dbReference>
<gene>
    <name evidence="4" type="ORF">DEW08_13625</name>
</gene>
<dbReference type="EMBL" id="CP029353">
    <property type="protein sequence ID" value="AWK87124.1"/>
    <property type="molecule type" value="Genomic_DNA"/>
</dbReference>
<evidence type="ECO:0000259" key="3">
    <source>
        <dbReference type="PROSITE" id="PS50110"/>
    </source>
</evidence>
<dbReference type="InterPro" id="IPR011006">
    <property type="entry name" value="CheY-like_superfamily"/>
</dbReference>
<dbReference type="InterPro" id="IPR050595">
    <property type="entry name" value="Bact_response_regulator"/>
</dbReference>
<dbReference type="KEGG" id="azz:DEW08_13625"/>
<reference evidence="5" key="1">
    <citation type="submission" date="2018-05" db="EMBL/GenBank/DDBJ databases">
        <title>Azospirillum thermophila sp. nov., a novel isolated from hot spring.</title>
        <authorList>
            <person name="Zhao Z."/>
        </authorList>
    </citation>
    <scope>NUCLEOTIDE SEQUENCE [LARGE SCALE GENOMIC DNA]</scope>
    <source>
        <strain evidence="5">CFH 70021</strain>
    </source>
</reference>
<dbReference type="InterPro" id="IPR001789">
    <property type="entry name" value="Sig_transdc_resp-reg_receiver"/>
</dbReference>
<dbReference type="SMART" id="SM00448">
    <property type="entry name" value="REC"/>
    <property type="match status" value="1"/>
</dbReference>
<dbReference type="PROSITE" id="PS50110">
    <property type="entry name" value="RESPONSE_REGULATORY"/>
    <property type="match status" value="1"/>
</dbReference>
<dbReference type="Gene3D" id="3.40.50.2300">
    <property type="match status" value="1"/>
</dbReference>
<evidence type="ECO:0000313" key="5">
    <source>
        <dbReference type="Proteomes" id="UP000245629"/>
    </source>
</evidence>
<dbReference type="CDD" id="cd00156">
    <property type="entry name" value="REC"/>
    <property type="match status" value="1"/>
</dbReference>
<organism evidence="4 5">
    <name type="scientific">Azospirillum thermophilum</name>
    <dbReference type="NCBI Taxonomy" id="2202148"/>
    <lineage>
        <taxon>Bacteria</taxon>
        <taxon>Pseudomonadati</taxon>
        <taxon>Pseudomonadota</taxon>
        <taxon>Alphaproteobacteria</taxon>
        <taxon>Rhodospirillales</taxon>
        <taxon>Azospirillaceae</taxon>
        <taxon>Azospirillum</taxon>
    </lineage>
</organism>
<accession>A0A2S2CRI4</accession>
<dbReference type="GO" id="GO:0000160">
    <property type="term" value="P:phosphorelay signal transduction system"/>
    <property type="evidence" value="ECO:0007669"/>
    <property type="project" value="InterPro"/>
</dbReference>
<proteinExistence type="predicted"/>
<keyword evidence="5" id="KW-1185">Reference proteome</keyword>
<dbReference type="Proteomes" id="UP000245629">
    <property type="component" value="Chromosome 2"/>
</dbReference>
<dbReference type="OrthoDB" id="7356227at2"/>
<protein>
    <submittedName>
        <fullName evidence="4">Response regulator</fullName>
    </submittedName>
</protein>
<evidence type="ECO:0000256" key="2">
    <source>
        <dbReference type="PROSITE-ProRule" id="PRU00169"/>
    </source>
</evidence>
<feature type="modified residue" description="4-aspartylphosphate" evidence="2">
    <location>
        <position position="55"/>
    </location>
</feature>
<name>A0A2S2CRI4_9PROT</name>
<evidence type="ECO:0000313" key="4">
    <source>
        <dbReference type="EMBL" id="AWK87124.1"/>
    </source>
</evidence>
<dbReference type="PANTHER" id="PTHR44591">
    <property type="entry name" value="STRESS RESPONSE REGULATOR PROTEIN 1"/>
    <property type="match status" value="1"/>
</dbReference>
<dbReference type="RefSeq" id="WP_109327933.1">
    <property type="nucleotide sequence ID" value="NZ_CP029353.1"/>
</dbReference>
<dbReference type="AlphaFoldDB" id="A0A2S2CRI4"/>